<keyword evidence="1" id="KW-1133">Transmembrane helix</keyword>
<organism evidence="2 3">
    <name type="scientific">Plasmodium vivax North Korean</name>
    <dbReference type="NCBI Taxonomy" id="1035514"/>
    <lineage>
        <taxon>Eukaryota</taxon>
        <taxon>Sar</taxon>
        <taxon>Alveolata</taxon>
        <taxon>Apicomplexa</taxon>
        <taxon>Aconoidasida</taxon>
        <taxon>Haemosporida</taxon>
        <taxon>Plasmodiidae</taxon>
        <taxon>Plasmodium</taxon>
        <taxon>Plasmodium (Plasmodium)</taxon>
    </lineage>
</organism>
<evidence type="ECO:0000313" key="3">
    <source>
        <dbReference type="Proteomes" id="UP000053239"/>
    </source>
</evidence>
<feature type="transmembrane region" description="Helical" evidence="1">
    <location>
        <begin position="212"/>
        <end position="233"/>
    </location>
</feature>
<evidence type="ECO:0000256" key="1">
    <source>
        <dbReference type="SAM" id="Phobius"/>
    </source>
</evidence>
<evidence type="ECO:0000313" key="2">
    <source>
        <dbReference type="EMBL" id="KMZ95986.1"/>
    </source>
</evidence>
<proteinExistence type="predicted"/>
<keyword evidence="1" id="KW-0812">Transmembrane</keyword>
<accession>A0A0J9TLK4</accession>
<sequence>MEVNAKLRETLNLSELVNKYNGKNSEKLNGSLWMSTFETKFQAFCEQISEYWNSSNKDKRCRDLNFYLSEIRYYLDDLKKKKRIDGALEFDKVTGYVNIEIKNLKVNNCVKNVNALTEEMQLKKNLDDYCENRDFMKNRIKYKFDDINCEKYSRYVESNKIKFLSTLPSIKQHLSYYTVDRICSLSNIRNTFPIVHCSGFMYYFDKIFEIYLLKYGFLGIITFVLILSSSMMIRRVNEK</sequence>
<gene>
    <name evidence="2" type="ORF">PVNG_02835</name>
</gene>
<dbReference type="AlphaFoldDB" id="A0A0J9TLK4"/>
<dbReference type="Proteomes" id="UP000053239">
    <property type="component" value="Unassembled WGS sequence"/>
</dbReference>
<keyword evidence="1" id="KW-0472">Membrane</keyword>
<reference evidence="2 3" key="1">
    <citation type="submission" date="2011-09" db="EMBL/GenBank/DDBJ databases">
        <title>The Genome Sequence of Plasmodium vivax North Korean.</title>
        <authorList>
            <consortium name="The Broad Institute Genome Sequencing Platform"/>
            <consortium name="The Broad Institute Genome Sequencing Center for Infectious Disease"/>
            <person name="Neafsey D."/>
            <person name="Carlton J."/>
            <person name="Barnwell J."/>
            <person name="Collins W."/>
            <person name="Escalante A."/>
            <person name="Mullikin J."/>
            <person name="Saul A."/>
            <person name="Guigo R."/>
            <person name="Camara F."/>
            <person name="Young S.K."/>
            <person name="Zeng Q."/>
            <person name="Gargeya S."/>
            <person name="Fitzgerald M."/>
            <person name="Haas B."/>
            <person name="Abouelleil A."/>
            <person name="Alvarado L."/>
            <person name="Arachchi H.M."/>
            <person name="Berlin A."/>
            <person name="Brown A."/>
            <person name="Chapman S.B."/>
            <person name="Chen Z."/>
            <person name="Dunbar C."/>
            <person name="Freedman E."/>
            <person name="Gearin G."/>
            <person name="Gellesch M."/>
            <person name="Goldberg J."/>
            <person name="Griggs A."/>
            <person name="Gujja S."/>
            <person name="Heiman D."/>
            <person name="Howarth C."/>
            <person name="Larson L."/>
            <person name="Lui A."/>
            <person name="MacDonald P.J.P."/>
            <person name="Montmayeur A."/>
            <person name="Murphy C."/>
            <person name="Neiman D."/>
            <person name="Pearson M."/>
            <person name="Priest M."/>
            <person name="Roberts A."/>
            <person name="Saif S."/>
            <person name="Shea T."/>
            <person name="Shenoy N."/>
            <person name="Sisk P."/>
            <person name="Stolte C."/>
            <person name="Sykes S."/>
            <person name="Wortman J."/>
            <person name="Nusbaum C."/>
            <person name="Birren B."/>
        </authorList>
    </citation>
    <scope>NUCLEOTIDE SEQUENCE [LARGE SCALE GENOMIC DNA]</scope>
    <source>
        <strain evidence="2 3">North Korean</strain>
    </source>
</reference>
<protein>
    <submittedName>
        <fullName evidence="2">Uncharacterized protein</fullName>
    </submittedName>
</protein>
<dbReference type="OrthoDB" id="381633at2759"/>
<dbReference type="EMBL" id="KQ235714">
    <property type="protein sequence ID" value="KMZ95986.1"/>
    <property type="molecule type" value="Genomic_DNA"/>
</dbReference>
<name>A0A0J9TLK4_PLAVI</name>